<feature type="region of interest" description="Disordered" evidence="1">
    <location>
        <begin position="409"/>
        <end position="434"/>
    </location>
</feature>
<dbReference type="Pfam" id="PF03357">
    <property type="entry name" value="Snf7"/>
    <property type="match status" value="1"/>
</dbReference>
<dbReference type="Gramene" id="KCW88629">
    <property type="protein sequence ID" value="KCW88629"/>
    <property type="gene ID" value="EUGRSUZ_A00997"/>
</dbReference>
<dbReference type="InParanoid" id="A0A059DDT2"/>
<sequence>MDGEALAQFIRREVPDWDDEVVATARFKAFSGQRSDWEPRYQFWRDLILRIARRFGLLLIEPSQVTKEWFNRGGLTPLCIDHVLSLMYDEGDILRKADLGDPSSGRLSQILRKVRLLVVRPSSTEAVLEDSVVVAALLKEKACEVLNVLSESSWTSSCIVTRRRFREICGGPDEESIILSYLSGCRKAQYLSVHKKELIEGVKVSLTAAAVSTITSLDHDVLHLIWTMEKLQQQLDLIDQRYEKTRSLAAASLKSGNKKVALRYARELKLASESREKCATLLNRVEEVLQIISDAESTKKVSEAIQIGARAIKENKISVGEVELCLEEIDESIDFQKQVEKALESTSSGRFDDEDVVDEFRKLELEVGKEHSQIGNQTDNAANEAEESESAASLADAFSNLKLAVGASEELGHDRAPRASEEEHKNLRLEAEAA</sequence>
<feature type="compositionally biased region" description="Basic and acidic residues" evidence="1">
    <location>
        <begin position="410"/>
        <end position="434"/>
    </location>
</feature>
<dbReference type="GO" id="GO:0009898">
    <property type="term" value="C:cytoplasmic side of plasma membrane"/>
    <property type="evidence" value="ECO:0000318"/>
    <property type="project" value="GO_Central"/>
</dbReference>
<dbReference type="GO" id="GO:0006900">
    <property type="term" value="P:vesicle budding from membrane"/>
    <property type="evidence" value="ECO:0000318"/>
    <property type="project" value="GO_Central"/>
</dbReference>
<dbReference type="EMBL" id="KK198753">
    <property type="protein sequence ID" value="KCW88629.1"/>
    <property type="molecule type" value="Genomic_DNA"/>
</dbReference>
<reference evidence="2" key="1">
    <citation type="submission" date="2013-07" db="EMBL/GenBank/DDBJ databases">
        <title>The genome of Eucalyptus grandis.</title>
        <authorList>
            <person name="Schmutz J."/>
            <person name="Hayes R."/>
            <person name="Myburg A."/>
            <person name="Tuskan G."/>
            <person name="Grattapaglia D."/>
            <person name="Rokhsar D.S."/>
        </authorList>
    </citation>
    <scope>NUCLEOTIDE SEQUENCE</scope>
    <source>
        <tissue evidence="2">Leaf extractions</tissue>
    </source>
</reference>
<dbReference type="FunCoup" id="A0A059DDT2">
    <property type="interactions" value="2914"/>
</dbReference>
<dbReference type="eggNOG" id="KOG2911">
    <property type="taxonomic scope" value="Eukaryota"/>
</dbReference>
<feature type="region of interest" description="Disordered" evidence="1">
    <location>
        <begin position="368"/>
        <end position="393"/>
    </location>
</feature>
<dbReference type="Pfam" id="PF25880">
    <property type="entry name" value="WHD_CHMP7_1st"/>
    <property type="match status" value="1"/>
</dbReference>
<dbReference type="OMA" id="LQLQFMR"/>
<dbReference type="GO" id="GO:0000815">
    <property type="term" value="C:ESCRT III complex"/>
    <property type="evidence" value="ECO:0000318"/>
    <property type="project" value="GO_Central"/>
</dbReference>
<name>A0A059DDT2_EUCGR</name>
<evidence type="ECO:0000256" key="1">
    <source>
        <dbReference type="SAM" id="MobiDB-lite"/>
    </source>
</evidence>
<protein>
    <recommendedName>
        <fullName evidence="3">Charged multivesicular body protein 7</fullName>
    </recommendedName>
</protein>
<dbReference type="PANTHER" id="PTHR22761">
    <property type="entry name" value="CHARGED MULTIVESICULAR BODY PROTEIN"/>
    <property type="match status" value="1"/>
</dbReference>
<evidence type="ECO:0008006" key="3">
    <source>
        <dbReference type="Google" id="ProtNLM"/>
    </source>
</evidence>
<accession>A0A059DDT2</accession>
<dbReference type="KEGG" id="egr:104434299"/>
<evidence type="ECO:0000313" key="2">
    <source>
        <dbReference type="EMBL" id="KCW88629.1"/>
    </source>
</evidence>
<proteinExistence type="predicted"/>
<dbReference type="GO" id="GO:0005771">
    <property type="term" value="C:multivesicular body"/>
    <property type="evidence" value="ECO:0000318"/>
    <property type="project" value="GO_Central"/>
</dbReference>
<dbReference type="GO" id="GO:0032511">
    <property type="term" value="P:late endosome to vacuole transport via multivesicular body sorting pathway"/>
    <property type="evidence" value="ECO:0000318"/>
    <property type="project" value="GO_Central"/>
</dbReference>
<dbReference type="InterPro" id="IPR005024">
    <property type="entry name" value="Snf7_fam"/>
</dbReference>
<dbReference type="PANTHER" id="PTHR22761:SF7">
    <property type="entry name" value="SNF7 FAMILY PROTEIN"/>
    <property type="match status" value="1"/>
</dbReference>
<dbReference type="STRING" id="71139.A0A059DDT2"/>
<organism evidence="2">
    <name type="scientific">Eucalyptus grandis</name>
    <name type="common">Flooded gum</name>
    <dbReference type="NCBI Taxonomy" id="71139"/>
    <lineage>
        <taxon>Eukaryota</taxon>
        <taxon>Viridiplantae</taxon>
        <taxon>Streptophyta</taxon>
        <taxon>Embryophyta</taxon>
        <taxon>Tracheophyta</taxon>
        <taxon>Spermatophyta</taxon>
        <taxon>Magnoliopsida</taxon>
        <taxon>eudicotyledons</taxon>
        <taxon>Gunneridae</taxon>
        <taxon>Pentapetalae</taxon>
        <taxon>rosids</taxon>
        <taxon>malvids</taxon>
        <taxon>Myrtales</taxon>
        <taxon>Myrtaceae</taxon>
        <taxon>Myrtoideae</taxon>
        <taxon>Eucalypteae</taxon>
        <taxon>Eucalyptus</taxon>
    </lineage>
</organism>
<gene>
    <name evidence="2" type="ORF">EUGRSUZ_A00997</name>
</gene>
<dbReference type="OrthoDB" id="10250120at2759"/>
<dbReference type="AlphaFoldDB" id="A0A059DDT2"/>